<keyword evidence="1" id="KW-0547">Nucleotide-binding</keyword>
<dbReference type="EMBL" id="CP020612">
    <property type="protein sequence ID" value="ARJ68942.1"/>
    <property type="molecule type" value="Genomic_DNA"/>
</dbReference>
<evidence type="ECO:0000313" key="5">
    <source>
        <dbReference type="Proteomes" id="UP000193017"/>
    </source>
</evidence>
<accession>A0A1W6CVP4</accession>
<dbReference type="GO" id="GO:0022857">
    <property type="term" value="F:transmembrane transporter activity"/>
    <property type="evidence" value="ECO:0007669"/>
    <property type="project" value="TreeGrafter"/>
</dbReference>
<protein>
    <submittedName>
        <fullName evidence="4">Phosphonate ABC transporter ATP-binding protein</fullName>
    </submittedName>
</protein>
<evidence type="ECO:0000313" key="4">
    <source>
        <dbReference type="EMBL" id="ARJ68942.1"/>
    </source>
</evidence>
<keyword evidence="5" id="KW-1185">Reference proteome</keyword>
<dbReference type="OrthoDB" id="9802264at2"/>
<proteinExistence type="predicted"/>
<dbReference type="InterPro" id="IPR003593">
    <property type="entry name" value="AAA+_ATPase"/>
</dbReference>
<dbReference type="KEGG" id="pcon:B0A89_04145"/>
<sequence length="221" mass="23150">MMLARLDGETLGHGGAAVLPDVRLGLSAGERLVLLGRSGSGKTTLLNALHERLMAGGHRVALAPQDYALVPQLSVLRNTLMGRLDDHGAIANLVTLIRPGRARRAEAAPLLGRLGLDGLIDRPVQSLSGGQRQRTALARALYRGGAVLIADEPVSAVDETQAEALLALMGERFPTSVLALHDVALARAHATRLIGLRAGRIAFDAPPARVDPAAIEALYAA</sequence>
<dbReference type="GO" id="GO:0005524">
    <property type="term" value="F:ATP binding"/>
    <property type="evidence" value="ECO:0007669"/>
    <property type="project" value="UniProtKB-KW"/>
</dbReference>
<dbReference type="AlphaFoldDB" id="A0A1W6CVP4"/>
<evidence type="ECO:0000256" key="2">
    <source>
        <dbReference type="ARBA" id="ARBA00022840"/>
    </source>
</evidence>
<evidence type="ECO:0000259" key="3">
    <source>
        <dbReference type="PROSITE" id="PS50893"/>
    </source>
</evidence>
<evidence type="ECO:0000256" key="1">
    <source>
        <dbReference type="ARBA" id="ARBA00022741"/>
    </source>
</evidence>
<keyword evidence="2 4" id="KW-0067">ATP-binding</keyword>
<dbReference type="Proteomes" id="UP000193017">
    <property type="component" value="Chromosome"/>
</dbReference>
<dbReference type="GO" id="GO:0005886">
    <property type="term" value="C:plasma membrane"/>
    <property type="evidence" value="ECO:0007669"/>
    <property type="project" value="TreeGrafter"/>
</dbReference>
<dbReference type="Pfam" id="PF00005">
    <property type="entry name" value="ABC_tran"/>
    <property type="match status" value="1"/>
</dbReference>
<dbReference type="PANTHER" id="PTHR24220">
    <property type="entry name" value="IMPORT ATP-BINDING PROTEIN"/>
    <property type="match status" value="1"/>
</dbReference>
<dbReference type="InterPro" id="IPR003439">
    <property type="entry name" value="ABC_transporter-like_ATP-bd"/>
</dbReference>
<dbReference type="GO" id="GO:0016887">
    <property type="term" value="F:ATP hydrolysis activity"/>
    <property type="evidence" value="ECO:0007669"/>
    <property type="project" value="InterPro"/>
</dbReference>
<name>A0A1W6CVP4_9RHOB</name>
<dbReference type="STRING" id="1945662.B0A89_04145"/>
<organism evidence="4 5">
    <name type="scientific">Paracoccus contaminans</name>
    <dbReference type="NCBI Taxonomy" id="1945662"/>
    <lineage>
        <taxon>Bacteria</taxon>
        <taxon>Pseudomonadati</taxon>
        <taxon>Pseudomonadota</taxon>
        <taxon>Alphaproteobacteria</taxon>
        <taxon>Rhodobacterales</taxon>
        <taxon>Paracoccaceae</taxon>
        <taxon>Paracoccus</taxon>
    </lineage>
</organism>
<dbReference type="Gene3D" id="3.40.50.300">
    <property type="entry name" value="P-loop containing nucleotide triphosphate hydrolases"/>
    <property type="match status" value="1"/>
</dbReference>
<dbReference type="InterPro" id="IPR027417">
    <property type="entry name" value="P-loop_NTPase"/>
</dbReference>
<dbReference type="SUPFAM" id="SSF52540">
    <property type="entry name" value="P-loop containing nucleoside triphosphate hydrolases"/>
    <property type="match status" value="1"/>
</dbReference>
<dbReference type="RefSeq" id="WP_085377050.1">
    <property type="nucleotide sequence ID" value="NZ_CP020612.1"/>
</dbReference>
<feature type="domain" description="ABC transporter" evidence="3">
    <location>
        <begin position="4"/>
        <end position="221"/>
    </location>
</feature>
<dbReference type="PROSITE" id="PS50893">
    <property type="entry name" value="ABC_TRANSPORTER_2"/>
    <property type="match status" value="1"/>
</dbReference>
<dbReference type="InterPro" id="IPR015854">
    <property type="entry name" value="ABC_transpr_LolD-like"/>
</dbReference>
<gene>
    <name evidence="4" type="ORF">B0A89_04145</name>
</gene>
<reference evidence="4 5" key="1">
    <citation type="submission" date="2017-03" db="EMBL/GenBank/DDBJ databases">
        <title>Genome sequence of Paracoccus contaminans isolated from a water microcosm.</title>
        <authorList>
            <person name="Aurass P."/>
            <person name="Karste S."/>
            <person name="Trost E."/>
            <person name="Glaeser S.P."/>
            <person name="Kaempfer P."/>
            <person name="Flieger A."/>
        </authorList>
    </citation>
    <scope>NUCLEOTIDE SEQUENCE [LARGE SCALE GENOMIC DNA]</scope>
    <source>
        <strain evidence="5">RKI 16-01929T\LMG 29738T\CCM 8701T\CIP 111112T</strain>
    </source>
</reference>
<dbReference type="SMART" id="SM00382">
    <property type="entry name" value="AAA"/>
    <property type="match status" value="1"/>
</dbReference>